<dbReference type="PANTHER" id="PTHR30302:SF1">
    <property type="entry name" value="HYDROGENASE 2 MATURATION PROTEASE"/>
    <property type="match status" value="1"/>
</dbReference>
<proteinExistence type="inferred from homology"/>
<comment type="similarity">
    <text evidence="1">Belongs to the peptidase A31 family.</text>
</comment>
<organism evidence="5 6">
    <name type="scientific">Marinisporobacter balticus</name>
    <dbReference type="NCBI Taxonomy" id="2018667"/>
    <lineage>
        <taxon>Bacteria</taxon>
        <taxon>Bacillati</taxon>
        <taxon>Bacillota</taxon>
        <taxon>Clostridia</taxon>
        <taxon>Peptostreptococcales</taxon>
        <taxon>Thermotaleaceae</taxon>
        <taxon>Marinisporobacter</taxon>
    </lineage>
</organism>
<keyword evidence="4" id="KW-0378">Hydrolase</keyword>
<keyword evidence="3" id="KW-0064">Aspartyl protease</keyword>
<dbReference type="RefSeq" id="WP_132245393.1">
    <property type="nucleotide sequence ID" value="NZ_SLWV01000012.1"/>
</dbReference>
<dbReference type="InterPro" id="IPR000671">
    <property type="entry name" value="Peptidase_A31"/>
</dbReference>
<dbReference type="Proteomes" id="UP000294919">
    <property type="component" value="Unassembled WGS sequence"/>
</dbReference>
<evidence type="ECO:0000256" key="4">
    <source>
        <dbReference type="ARBA" id="ARBA00022801"/>
    </source>
</evidence>
<accession>A0A4R2KU43</accession>
<dbReference type="AlphaFoldDB" id="A0A4R2KU43"/>
<dbReference type="PANTHER" id="PTHR30302">
    <property type="entry name" value="HYDROGENASE 1 MATURATION PROTEASE"/>
    <property type="match status" value="1"/>
</dbReference>
<comment type="caution">
    <text evidence="5">The sequence shown here is derived from an EMBL/GenBank/DDBJ whole genome shotgun (WGS) entry which is preliminary data.</text>
</comment>
<reference evidence="5 6" key="1">
    <citation type="submission" date="2019-03" db="EMBL/GenBank/DDBJ databases">
        <title>Genomic Encyclopedia of Type Strains, Phase IV (KMG-IV): sequencing the most valuable type-strain genomes for metagenomic binning, comparative biology and taxonomic classification.</title>
        <authorList>
            <person name="Goeker M."/>
        </authorList>
    </citation>
    <scope>NUCLEOTIDE SEQUENCE [LARGE SCALE GENOMIC DNA]</scope>
    <source>
        <strain evidence="5 6">DSM 102940</strain>
    </source>
</reference>
<dbReference type="Gene3D" id="3.40.50.1450">
    <property type="entry name" value="HybD-like"/>
    <property type="match status" value="1"/>
</dbReference>
<protein>
    <submittedName>
        <fullName evidence="5">Hydrogenase maturation protease</fullName>
    </submittedName>
</protein>
<dbReference type="GO" id="GO:0016485">
    <property type="term" value="P:protein processing"/>
    <property type="evidence" value="ECO:0007669"/>
    <property type="project" value="TreeGrafter"/>
</dbReference>
<dbReference type="GO" id="GO:0004190">
    <property type="term" value="F:aspartic-type endopeptidase activity"/>
    <property type="evidence" value="ECO:0007669"/>
    <property type="project" value="UniProtKB-KW"/>
</dbReference>
<keyword evidence="2 5" id="KW-0645">Protease</keyword>
<name>A0A4R2KU43_9FIRM</name>
<evidence type="ECO:0000313" key="6">
    <source>
        <dbReference type="Proteomes" id="UP000294919"/>
    </source>
</evidence>
<dbReference type="EMBL" id="SLWV01000012">
    <property type="protein sequence ID" value="TCO74629.1"/>
    <property type="molecule type" value="Genomic_DNA"/>
</dbReference>
<gene>
    <name evidence="5" type="ORF">EV214_112110</name>
</gene>
<dbReference type="InterPro" id="IPR023430">
    <property type="entry name" value="Pept_HybD-like_dom_sf"/>
</dbReference>
<dbReference type="CDD" id="cd00518">
    <property type="entry name" value="H2MP"/>
    <property type="match status" value="1"/>
</dbReference>
<dbReference type="OrthoDB" id="9794619at2"/>
<evidence type="ECO:0000313" key="5">
    <source>
        <dbReference type="EMBL" id="TCO74629.1"/>
    </source>
</evidence>
<evidence type="ECO:0000256" key="3">
    <source>
        <dbReference type="ARBA" id="ARBA00022750"/>
    </source>
</evidence>
<keyword evidence="6" id="KW-1185">Reference proteome</keyword>
<evidence type="ECO:0000256" key="2">
    <source>
        <dbReference type="ARBA" id="ARBA00022670"/>
    </source>
</evidence>
<dbReference type="SUPFAM" id="SSF53163">
    <property type="entry name" value="HybD-like"/>
    <property type="match status" value="1"/>
</dbReference>
<sequence>MIKVIGIGNRVMGDDGIALYVLKTIENKIKMIDPEIEVIIGEIDFLYCLNKINDNDFIIIVDSTYLDLESGKVTLFSLKDSKKYSKSPATQHESSFIDMIENDKYGVSGYIIGIEVFNVDFSLYISDCLKLQFEDICSAVFNKIKIALNRRIKCMKCL</sequence>
<dbReference type="GO" id="GO:0008047">
    <property type="term" value="F:enzyme activator activity"/>
    <property type="evidence" value="ECO:0007669"/>
    <property type="project" value="InterPro"/>
</dbReference>
<dbReference type="NCBIfam" id="TIGR00072">
    <property type="entry name" value="hydrog_prot"/>
    <property type="match status" value="1"/>
</dbReference>
<evidence type="ECO:0000256" key="1">
    <source>
        <dbReference type="ARBA" id="ARBA00006814"/>
    </source>
</evidence>